<organism evidence="1 2">
    <name type="scientific">Haemaphysalis longicornis</name>
    <name type="common">Bush tick</name>
    <dbReference type="NCBI Taxonomy" id="44386"/>
    <lineage>
        <taxon>Eukaryota</taxon>
        <taxon>Metazoa</taxon>
        <taxon>Ecdysozoa</taxon>
        <taxon>Arthropoda</taxon>
        <taxon>Chelicerata</taxon>
        <taxon>Arachnida</taxon>
        <taxon>Acari</taxon>
        <taxon>Parasitiformes</taxon>
        <taxon>Ixodida</taxon>
        <taxon>Ixodoidea</taxon>
        <taxon>Ixodidae</taxon>
        <taxon>Haemaphysalinae</taxon>
        <taxon>Haemaphysalis</taxon>
    </lineage>
</organism>
<dbReference type="VEuPathDB" id="VectorBase:HLOH_059498"/>
<accession>A0A9J6H3N7</accession>
<reference evidence="1 2" key="1">
    <citation type="journal article" date="2020" name="Cell">
        <title>Large-Scale Comparative Analyses of Tick Genomes Elucidate Their Genetic Diversity and Vector Capacities.</title>
        <authorList>
            <consortium name="Tick Genome and Microbiome Consortium (TIGMIC)"/>
            <person name="Jia N."/>
            <person name="Wang J."/>
            <person name="Shi W."/>
            <person name="Du L."/>
            <person name="Sun Y."/>
            <person name="Zhan W."/>
            <person name="Jiang J.F."/>
            <person name="Wang Q."/>
            <person name="Zhang B."/>
            <person name="Ji P."/>
            <person name="Bell-Sakyi L."/>
            <person name="Cui X.M."/>
            <person name="Yuan T.T."/>
            <person name="Jiang B.G."/>
            <person name="Yang W.F."/>
            <person name="Lam T.T."/>
            <person name="Chang Q.C."/>
            <person name="Ding S.J."/>
            <person name="Wang X.J."/>
            <person name="Zhu J.G."/>
            <person name="Ruan X.D."/>
            <person name="Zhao L."/>
            <person name="Wei J.T."/>
            <person name="Ye R.Z."/>
            <person name="Que T.C."/>
            <person name="Du C.H."/>
            <person name="Zhou Y.H."/>
            <person name="Cheng J.X."/>
            <person name="Dai P.F."/>
            <person name="Guo W.B."/>
            <person name="Han X.H."/>
            <person name="Huang E.J."/>
            <person name="Li L.F."/>
            <person name="Wei W."/>
            <person name="Gao Y.C."/>
            <person name="Liu J.Z."/>
            <person name="Shao H.Z."/>
            <person name="Wang X."/>
            <person name="Wang C.C."/>
            <person name="Yang T.C."/>
            <person name="Huo Q.B."/>
            <person name="Li W."/>
            <person name="Chen H.Y."/>
            <person name="Chen S.E."/>
            <person name="Zhou L.G."/>
            <person name="Ni X.B."/>
            <person name="Tian J.H."/>
            <person name="Sheng Y."/>
            <person name="Liu T."/>
            <person name="Pan Y.S."/>
            <person name="Xia L.Y."/>
            <person name="Li J."/>
            <person name="Zhao F."/>
            <person name="Cao W.C."/>
        </authorList>
    </citation>
    <scope>NUCLEOTIDE SEQUENCE [LARGE SCALE GENOMIC DNA]</scope>
    <source>
        <strain evidence="1">HaeL-2018</strain>
    </source>
</reference>
<dbReference type="Proteomes" id="UP000821853">
    <property type="component" value="Chromosome 9"/>
</dbReference>
<dbReference type="AlphaFoldDB" id="A0A9J6H3N7"/>
<proteinExistence type="predicted"/>
<dbReference type="EMBL" id="JABSTR010000011">
    <property type="protein sequence ID" value="KAH9381236.1"/>
    <property type="molecule type" value="Genomic_DNA"/>
</dbReference>
<protein>
    <submittedName>
        <fullName evidence="1">Uncharacterized protein</fullName>
    </submittedName>
</protein>
<evidence type="ECO:0000313" key="2">
    <source>
        <dbReference type="Proteomes" id="UP000821853"/>
    </source>
</evidence>
<gene>
    <name evidence="1" type="ORF">HPB48_014453</name>
</gene>
<name>A0A9J6H3N7_HAELO</name>
<comment type="caution">
    <text evidence="1">The sequence shown here is derived from an EMBL/GenBank/DDBJ whole genome shotgun (WGS) entry which is preliminary data.</text>
</comment>
<sequence length="195" mass="22099">MRVAPLLYVGKEELLQKYTTFALSDKQQKLLTVLEQFDLHFKRYQNTTHASHVFHTMKQTTDQTFEMLAQVVTKQADQCAFGKARNRMVNDWLVNSPGLTPRTCNSRGRQCSQCITANRQAHEALKSCRTKPKQRHPHAASNISCGSTKHFDNSATTAADPIIMWHCVNNFASGSRALLVSRESTRKMDPCPRTC</sequence>
<keyword evidence="2" id="KW-1185">Reference proteome</keyword>
<evidence type="ECO:0000313" key="1">
    <source>
        <dbReference type="EMBL" id="KAH9381236.1"/>
    </source>
</evidence>